<protein>
    <submittedName>
        <fullName evidence="2">Alginate lyase family protein</fullName>
    </submittedName>
</protein>
<dbReference type="GO" id="GO:0016829">
    <property type="term" value="F:lyase activity"/>
    <property type="evidence" value="ECO:0007669"/>
    <property type="project" value="UniProtKB-KW"/>
</dbReference>
<proteinExistence type="predicted"/>
<keyword evidence="1" id="KW-0732">Signal</keyword>
<sequence length="409" mass="45477">MGRKSLAALVACVLMTGLLIAPGEGAGAGPKFRHPGVQVDRKQLDYVRAHLKAKPFKGAFAALKKDPAVSLKAEPHPWAHPVCEPFGVGSNGGCAAELHDANAAYATALMWYLTRDKRYLRKSGVYMNAWSRSLKGRSGGDAPLQAGWAAISWARAAEIVRYSMPKGTRWKQAGRFATMLRTHYLPWTIDGYHRLAMNGNWDLVLADATVDMGVFLEDRHAFERGIQVMRSRVPAYFYLKSDGPRPHQPVEPVWDLDNYWYQPCSETINPEEPEDARRPCAPGQHVVYLKGQTQETCRDRLHATYGIAAVMQLAETAKIQGRNLFPSLRDRVVAASELTSRLNLAGVPATLCGGRISKATGAPATAFEIVWREYHKKNKLPWTKKMVAKQRPGTVREFIAWETLTNARA</sequence>
<dbReference type="SUPFAM" id="SSF48230">
    <property type="entry name" value="Chondroitin AC/alginate lyase"/>
    <property type="match status" value="1"/>
</dbReference>
<dbReference type="Proteomes" id="UP001500665">
    <property type="component" value="Unassembled WGS sequence"/>
</dbReference>
<accession>A0ABN1QR96</accession>
<feature type="signal peptide" evidence="1">
    <location>
        <begin position="1"/>
        <end position="21"/>
    </location>
</feature>
<comment type="caution">
    <text evidence="2">The sequence shown here is derived from an EMBL/GenBank/DDBJ whole genome shotgun (WGS) entry which is preliminary data.</text>
</comment>
<evidence type="ECO:0000313" key="2">
    <source>
        <dbReference type="EMBL" id="GAA0946097.1"/>
    </source>
</evidence>
<feature type="chain" id="PRO_5046182197" evidence="1">
    <location>
        <begin position="22"/>
        <end position="409"/>
    </location>
</feature>
<dbReference type="InterPro" id="IPR008929">
    <property type="entry name" value="Chondroitin_lyas"/>
</dbReference>
<name>A0ABN1QR96_9ACTN</name>
<dbReference type="EMBL" id="BAAAHH010000006">
    <property type="protein sequence ID" value="GAA0946097.1"/>
    <property type="molecule type" value="Genomic_DNA"/>
</dbReference>
<gene>
    <name evidence="2" type="ORF">GCM10009550_20420</name>
</gene>
<keyword evidence="3" id="KW-1185">Reference proteome</keyword>
<reference evidence="2 3" key="1">
    <citation type="journal article" date="2019" name="Int. J. Syst. Evol. Microbiol.">
        <title>The Global Catalogue of Microorganisms (GCM) 10K type strain sequencing project: providing services to taxonomists for standard genome sequencing and annotation.</title>
        <authorList>
            <consortium name="The Broad Institute Genomics Platform"/>
            <consortium name="The Broad Institute Genome Sequencing Center for Infectious Disease"/>
            <person name="Wu L."/>
            <person name="Ma J."/>
        </authorList>
    </citation>
    <scope>NUCLEOTIDE SEQUENCE [LARGE SCALE GENOMIC DNA]</scope>
    <source>
        <strain evidence="2 3">JCM 10696</strain>
    </source>
</reference>
<evidence type="ECO:0000256" key="1">
    <source>
        <dbReference type="SAM" id="SignalP"/>
    </source>
</evidence>
<dbReference type="Gene3D" id="1.50.10.100">
    <property type="entry name" value="Chondroitin AC/alginate lyase"/>
    <property type="match status" value="1"/>
</dbReference>
<organism evidence="2 3">
    <name type="scientific">Actinocorallia libanotica</name>
    <dbReference type="NCBI Taxonomy" id="46162"/>
    <lineage>
        <taxon>Bacteria</taxon>
        <taxon>Bacillati</taxon>
        <taxon>Actinomycetota</taxon>
        <taxon>Actinomycetes</taxon>
        <taxon>Streptosporangiales</taxon>
        <taxon>Thermomonosporaceae</taxon>
        <taxon>Actinocorallia</taxon>
    </lineage>
</organism>
<keyword evidence="2" id="KW-0456">Lyase</keyword>
<evidence type="ECO:0000313" key="3">
    <source>
        <dbReference type="Proteomes" id="UP001500665"/>
    </source>
</evidence>